<dbReference type="GO" id="GO:0003677">
    <property type="term" value="F:DNA binding"/>
    <property type="evidence" value="ECO:0007669"/>
    <property type="project" value="InterPro"/>
</dbReference>
<dbReference type="OrthoDB" id="2160351at2759"/>
<keyword evidence="5" id="KW-0539">Nucleus</keyword>
<keyword evidence="4" id="KW-0067">ATP-binding</keyword>
<evidence type="ECO:0000256" key="5">
    <source>
        <dbReference type="ARBA" id="ARBA00023242"/>
    </source>
</evidence>
<feature type="domain" description="ATP-dependent DNA ligase family profile" evidence="7">
    <location>
        <begin position="385"/>
        <end position="505"/>
    </location>
</feature>
<dbReference type="GO" id="GO:0006297">
    <property type="term" value="P:nucleotide-excision repair, DNA gap filling"/>
    <property type="evidence" value="ECO:0007669"/>
    <property type="project" value="TreeGrafter"/>
</dbReference>
<dbReference type="AlphaFoldDB" id="A0A0L0NI02"/>
<dbReference type="GO" id="GO:0006303">
    <property type="term" value="P:double-strand break repair via nonhomologous end joining"/>
    <property type="evidence" value="ECO:0007669"/>
    <property type="project" value="TreeGrafter"/>
</dbReference>
<evidence type="ECO:0000256" key="1">
    <source>
        <dbReference type="ARBA" id="ARBA00007572"/>
    </source>
</evidence>
<feature type="compositionally biased region" description="Low complexity" evidence="6">
    <location>
        <begin position="660"/>
        <end position="673"/>
    </location>
</feature>
<dbReference type="STRING" id="1163406.A0A0L0NI02"/>
<evidence type="ECO:0000256" key="3">
    <source>
        <dbReference type="ARBA" id="ARBA00022741"/>
    </source>
</evidence>
<dbReference type="Pfam" id="PF01068">
    <property type="entry name" value="DNA_ligase_A_M"/>
    <property type="match status" value="1"/>
</dbReference>
<reference evidence="8 9" key="1">
    <citation type="journal article" date="2015" name="BMC Genomics">
        <title>The genome of the truffle-parasite Tolypocladium ophioglossoides and the evolution of antifungal peptaibiotics.</title>
        <authorList>
            <person name="Quandt C.A."/>
            <person name="Bushley K.E."/>
            <person name="Spatafora J.W."/>
        </authorList>
    </citation>
    <scope>NUCLEOTIDE SEQUENCE [LARGE SCALE GENOMIC DNA]</scope>
    <source>
        <strain evidence="8 9">CBS 100239</strain>
    </source>
</reference>
<evidence type="ECO:0000256" key="4">
    <source>
        <dbReference type="ARBA" id="ARBA00022840"/>
    </source>
</evidence>
<sequence>MPLPFSLVCDLLDECHRLCLAHRPNEQVVADWFARHRGRIDARDTDLSALLSTLLPEKRTDRVYCIQAASLEKIVGRALILGASRIAELARYKQPGLGLDLADCVERILTVTPNPAYSDKHRATVEEVDGILHGLASEIKWSSPAIRSSQATLTQRNRGDLEGVYRRLRAREAKWFTRLVLKDYQPLIFDSNLVYRCCNPVLPSILKIQDDFAAAVKTIQDAKGKMLPNSVPAAPISGTVLASVKPQLGVKVGRQNWFKARSMKHCVDIGHGRMSVENKIDGEYCQIHVDAASNPPRIQIFSKSGKDSTEDKRGLRGAILKSLKLGLPGSNIGKRCILEGELVVYSDLENKILPFHRIRNHVARRGRFMNTEEDIPPKPYENLMIVYYDILLLDDRSLLDVRHSERFRILEQTVHCDRGRAELIPRRTIDFGHGYAVSELRKAFAKIITEKGEGLVLKPDDPYFKFHNSDRPFSGCCIKLKKEYIGNFGDVGDFAVVGAGFNAAKSREQVKRWNATPEFTVVSVVELKETQLKTLISFGNPMAVPLPENNATRVKLPRGIETTTPLSVAFENPLVFDLRCFSFDKPGNTGFWTLRFPMVSKIHFDRDFSDTVSFEELQQMAKDSTTAPELEDSQENLAWIAKLEGADPRGRAADAISQLTATTMPTPSPMKSTQNTSSSDLRMSPVTFRTA</sequence>
<dbReference type="InterPro" id="IPR029710">
    <property type="entry name" value="LIG4"/>
</dbReference>
<feature type="region of interest" description="Disordered" evidence="6">
    <location>
        <begin position="658"/>
        <end position="691"/>
    </location>
</feature>
<dbReference type="Gene3D" id="3.30.470.30">
    <property type="entry name" value="DNA ligase/mRNA capping enzyme"/>
    <property type="match status" value="1"/>
</dbReference>
<dbReference type="InterPro" id="IPR036599">
    <property type="entry name" value="DNA_ligase_N_sf"/>
</dbReference>
<organism evidence="8 9">
    <name type="scientific">Tolypocladium ophioglossoides (strain CBS 100239)</name>
    <name type="common">Snaketongue truffleclub</name>
    <name type="synonym">Elaphocordyceps ophioglossoides</name>
    <dbReference type="NCBI Taxonomy" id="1163406"/>
    <lineage>
        <taxon>Eukaryota</taxon>
        <taxon>Fungi</taxon>
        <taxon>Dikarya</taxon>
        <taxon>Ascomycota</taxon>
        <taxon>Pezizomycotina</taxon>
        <taxon>Sordariomycetes</taxon>
        <taxon>Hypocreomycetidae</taxon>
        <taxon>Hypocreales</taxon>
        <taxon>Ophiocordycipitaceae</taxon>
        <taxon>Tolypocladium</taxon>
    </lineage>
</organism>
<dbReference type="PANTHER" id="PTHR45997">
    <property type="entry name" value="DNA LIGASE 4"/>
    <property type="match status" value="1"/>
</dbReference>
<name>A0A0L0NI02_TOLOC</name>
<dbReference type="EMBL" id="LFRF01000003">
    <property type="protein sequence ID" value="KND93668.1"/>
    <property type="molecule type" value="Genomic_DNA"/>
</dbReference>
<protein>
    <submittedName>
        <fullName evidence="8">DNA ligase 4</fullName>
    </submittedName>
</protein>
<proteinExistence type="inferred from homology"/>
<dbReference type="SUPFAM" id="SSF56091">
    <property type="entry name" value="DNA ligase/mRNA capping enzyme, catalytic domain"/>
    <property type="match status" value="1"/>
</dbReference>
<keyword evidence="9" id="KW-1185">Reference proteome</keyword>
<dbReference type="GO" id="GO:0003910">
    <property type="term" value="F:DNA ligase (ATP) activity"/>
    <property type="evidence" value="ECO:0007669"/>
    <property type="project" value="InterPro"/>
</dbReference>
<dbReference type="InterPro" id="IPR012340">
    <property type="entry name" value="NA-bd_OB-fold"/>
</dbReference>
<dbReference type="GO" id="GO:0006310">
    <property type="term" value="P:DNA recombination"/>
    <property type="evidence" value="ECO:0007669"/>
    <property type="project" value="InterPro"/>
</dbReference>
<dbReference type="InterPro" id="IPR012308">
    <property type="entry name" value="DNA_ligase_ATP-dep_N"/>
</dbReference>
<comment type="caution">
    <text evidence="8">The sequence shown here is derived from an EMBL/GenBank/DDBJ whole genome shotgun (WGS) entry which is preliminary data.</text>
</comment>
<evidence type="ECO:0000313" key="9">
    <source>
        <dbReference type="Proteomes" id="UP000036947"/>
    </source>
</evidence>
<dbReference type="Gene3D" id="2.40.50.140">
    <property type="entry name" value="Nucleic acid-binding proteins"/>
    <property type="match status" value="1"/>
</dbReference>
<evidence type="ECO:0000256" key="6">
    <source>
        <dbReference type="SAM" id="MobiDB-lite"/>
    </source>
</evidence>
<keyword evidence="2 8" id="KW-0436">Ligase</keyword>
<dbReference type="Proteomes" id="UP000036947">
    <property type="component" value="Unassembled WGS sequence"/>
</dbReference>
<dbReference type="PROSITE" id="PS50160">
    <property type="entry name" value="DNA_LIGASE_A3"/>
    <property type="match status" value="1"/>
</dbReference>
<accession>A0A0L0NI02</accession>
<dbReference type="Pfam" id="PF04675">
    <property type="entry name" value="DNA_ligase_A_N"/>
    <property type="match status" value="1"/>
</dbReference>
<dbReference type="PANTHER" id="PTHR45997:SF2">
    <property type="entry name" value="ATP DEPENDENT DNA LIGASE DOMAIN PROTEIN (AFU_ORTHOLOGUE AFUA_5G02430)"/>
    <property type="match status" value="1"/>
</dbReference>
<dbReference type="GO" id="GO:0005524">
    <property type="term" value="F:ATP binding"/>
    <property type="evidence" value="ECO:0007669"/>
    <property type="project" value="UniProtKB-KW"/>
</dbReference>
<evidence type="ECO:0000256" key="2">
    <source>
        <dbReference type="ARBA" id="ARBA00022598"/>
    </source>
</evidence>
<gene>
    <name evidence="8" type="ORF">TOPH_01602</name>
</gene>
<keyword evidence="3" id="KW-0547">Nucleotide-binding</keyword>
<evidence type="ECO:0000313" key="8">
    <source>
        <dbReference type="EMBL" id="KND93668.1"/>
    </source>
</evidence>
<comment type="similarity">
    <text evidence="1">Belongs to the ATP-dependent DNA ligase family.</text>
</comment>
<dbReference type="Gene3D" id="1.10.3260.10">
    <property type="entry name" value="DNA ligase, ATP-dependent, N-terminal domain"/>
    <property type="match status" value="1"/>
</dbReference>
<evidence type="ECO:0000259" key="7">
    <source>
        <dbReference type="PROSITE" id="PS50160"/>
    </source>
</evidence>
<feature type="compositionally biased region" description="Polar residues" evidence="6">
    <location>
        <begin position="674"/>
        <end position="691"/>
    </location>
</feature>
<dbReference type="InterPro" id="IPR012310">
    <property type="entry name" value="DNA_ligase_ATP-dep_cent"/>
</dbReference>
<dbReference type="GO" id="GO:0032807">
    <property type="term" value="C:DNA ligase IV complex"/>
    <property type="evidence" value="ECO:0007669"/>
    <property type="project" value="TreeGrafter"/>
</dbReference>